<feature type="compositionally biased region" description="Basic and acidic residues" evidence="8">
    <location>
        <begin position="1242"/>
        <end position="1252"/>
    </location>
</feature>
<dbReference type="InterPro" id="IPR042098">
    <property type="entry name" value="TauD-like_sf"/>
</dbReference>
<keyword evidence="3" id="KW-0677">Repeat</keyword>
<dbReference type="Gene3D" id="3.60.130.10">
    <property type="entry name" value="Clavaminate synthase-like"/>
    <property type="match status" value="1"/>
</dbReference>
<keyword evidence="11" id="KW-1185">Reference proteome</keyword>
<dbReference type="OrthoDB" id="60955at2759"/>
<feature type="compositionally biased region" description="Gly residues" evidence="8">
    <location>
        <begin position="1722"/>
        <end position="1731"/>
    </location>
</feature>
<evidence type="ECO:0000313" key="10">
    <source>
        <dbReference type="EMBL" id="RYP06036.1"/>
    </source>
</evidence>
<dbReference type="GO" id="GO:0005829">
    <property type="term" value="C:cytosol"/>
    <property type="evidence" value="ECO:0007669"/>
    <property type="project" value="TreeGrafter"/>
</dbReference>
<dbReference type="Gene3D" id="2.130.10.10">
    <property type="entry name" value="YVTN repeat-like/Quinoprotein amine dehydrogenase"/>
    <property type="match status" value="1"/>
</dbReference>
<evidence type="ECO:0000256" key="3">
    <source>
        <dbReference type="ARBA" id="ARBA00022737"/>
    </source>
</evidence>
<feature type="compositionally biased region" description="Low complexity" evidence="8">
    <location>
        <begin position="1160"/>
        <end position="1173"/>
    </location>
</feature>
<feature type="region of interest" description="Disordered" evidence="8">
    <location>
        <begin position="1126"/>
        <end position="1148"/>
    </location>
</feature>
<gene>
    <name evidence="10" type="ORF">DL764_003399</name>
</gene>
<dbReference type="PROSITE" id="PS00678">
    <property type="entry name" value="WD_REPEATS_1"/>
    <property type="match status" value="1"/>
</dbReference>
<feature type="region of interest" description="Disordered" evidence="8">
    <location>
        <begin position="105"/>
        <end position="144"/>
    </location>
</feature>
<feature type="region of interest" description="Disordered" evidence="8">
    <location>
        <begin position="1234"/>
        <end position="1299"/>
    </location>
</feature>
<dbReference type="InterPro" id="IPR003819">
    <property type="entry name" value="TauD/TfdA-like"/>
</dbReference>
<feature type="compositionally biased region" description="Polar residues" evidence="8">
    <location>
        <begin position="835"/>
        <end position="847"/>
    </location>
</feature>
<feature type="compositionally biased region" description="Basic residues" evidence="8">
    <location>
        <begin position="824"/>
        <end position="834"/>
    </location>
</feature>
<dbReference type="InterPro" id="IPR001680">
    <property type="entry name" value="WD40_rpt"/>
</dbReference>
<keyword evidence="4" id="KW-0863">Zinc-finger</keyword>
<evidence type="ECO:0000256" key="7">
    <source>
        <dbReference type="PROSITE-ProRule" id="PRU00221"/>
    </source>
</evidence>
<dbReference type="InterPro" id="IPR019775">
    <property type="entry name" value="WD40_repeat_CS"/>
</dbReference>
<dbReference type="SUPFAM" id="SSF50978">
    <property type="entry name" value="WD40 repeat-like"/>
    <property type="match status" value="1"/>
</dbReference>
<keyword evidence="2" id="KW-0479">Metal-binding</keyword>
<feature type="compositionally biased region" description="Polar residues" evidence="8">
    <location>
        <begin position="117"/>
        <end position="126"/>
    </location>
</feature>
<feature type="compositionally biased region" description="Polar residues" evidence="8">
    <location>
        <begin position="371"/>
        <end position="388"/>
    </location>
</feature>
<feature type="region of interest" description="Disordered" evidence="8">
    <location>
        <begin position="1524"/>
        <end position="1559"/>
    </location>
</feature>
<name>A0A4Q4TGN4_9PEZI</name>
<accession>A0A4Q4TGN4</accession>
<dbReference type="PROSITE" id="PS50082">
    <property type="entry name" value="WD_REPEATS_2"/>
    <property type="match status" value="1"/>
</dbReference>
<feature type="region of interest" description="Disordered" evidence="8">
    <location>
        <begin position="1160"/>
        <end position="1219"/>
    </location>
</feature>
<evidence type="ECO:0000256" key="5">
    <source>
        <dbReference type="ARBA" id="ARBA00022833"/>
    </source>
</evidence>
<feature type="region of interest" description="Disordered" evidence="8">
    <location>
        <begin position="368"/>
        <end position="388"/>
    </location>
</feature>
<dbReference type="Pfam" id="PF02668">
    <property type="entry name" value="TauD"/>
    <property type="match status" value="1"/>
</dbReference>
<feature type="domain" description="TauD/TfdA-like" evidence="9">
    <location>
        <begin position="74"/>
        <end position="314"/>
    </location>
</feature>
<dbReference type="InterPro" id="IPR036322">
    <property type="entry name" value="WD40_repeat_dom_sf"/>
</dbReference>
<feature type="compositionally biased region" description="Basic and acidic residues" evidence="8">
    <location>
        <begin position="985"/>
        <end position="1001"/>
    </location>
</feature>
<dbReference type="GO" id="GO:0016239">
    <property type="term" value="P:positive regulation of macroautophagy"/>
    <property type="evidence" value="ECO:0007669"/>
    <property type="project" value="TreeGrafter"/>
</dbReference>
<keyword evidence="1 7" id="KW-0853">WD repeat</keyword>
<dbReference type="GO" id="GO:0061700">
    <property type="term" value="C:GATOR2 complex"/>
    <property type="evidence" value="ECO:0007669"/>
    <property type="project" value="TreeGrafter"/>
</dbReference>
<feature type="compositionally biased region" description="Low complexity" evidence="8">
    <location>
        <begin position="1637"/>
        <end position="1649"/>
    </location>
</feature>
<dbReference type="PANTHER" id="PTHR46200:SF1">
    <property type="entry name" value="GATOR COMPLEX PROTEIN WDR24"/>
    <property type="match status" value="1"/>
</dbReference>
<sequence length="1767" mass="193438">MAPSAVKVNLPISSKSQKQKPPELSGALDGYKWFGTTPVIGRELPTANLVEWLEAPNSDALIRDLAITTQDRLTNGLQEKLIQRLGDLSGRPATSSLHIHPLLNSERELGGDDPEISTISSEQNKQFYRPRPNQFSQKRQSGASWHSDIAFEPVPADSSSLRLLKLPKTGGGMSLFRRWISQPYQKFLETLTATFEQLKFAEVAESNGFKLYYKARGSVENIGSELRAVHPAVRTNPVTGWKSIFPVGGHVKNINELSQDESRKLLGWFLELVYKNHDLTVRHRWTSTNDIAIWDNRSTLHTATYDIDGQGERFGNRAVGIGERPYFDPQSTSRRHALGLPYDAPRAIDDHLSDMYNQGKIMRRLLGRPATDSSSNDSSPGVVGYQSSQTYRPNASQNAVYPAGVPIACMDKSADGQTAVLGGRYILKIVQFDGLNIKEGIDVLALITNQYAGKSNAASSISEQLSIKDVKLASSHASDPRIFTACASGKIFAYDINRLGSTTGLEYIQTREDSRQVNKLDFNPHRGTWLLSGGQDGVVRCFDVKTPIVGRNGPTFRTFQALRCNAEGIRDLKWSPKDGMVFACATESGVILKWDIRKNNAPLLKINAHDTQKGASSISWHPDGEHLISAGLDSKCHVWDLSGRAEKRQKPKWTINAPAPVTVVSWRPGLWSATAQGRRAAQVAVSYDEGGNHKRYGIDAVHIWDLARPTMPYKEVDLFENCPSALLWHDQDLLWTAGSDGLFTQCDVAFAPKVIDRQPLSNLDFSSRGDVLMFLEERPGPPRPRPLVPHEKVSTTYSSSPSGQMLSISRSDSEEDVIGSFLGPKRRLSRKRQAGSRSAHSLSTTPPSGIGIEDHVLSLEQAMKLTGPFKPQQVMAIGHVPADPKMHFYQYLSNQYLEILHRELPNSEGGTLLNERIANIMEQYAKAAENVSQFRLAQTWRILSYTTSFLLARRSQFHLEKRLTPQQNKKSPASRDSLEARATLQRRDASPYLRVSREETPTKPPSISSMDSRQAHAKSLLAEEIDSESQVPTPLARPVNDTGAHGVHAPEHKLTPVQEMDSFTLPPSIHPERSSPRKRLDSAPLSVASHDSQVSWTEGYDFFDVEAAEALSKAIDVPKKKEPLNLDYIEPRSPNTREAMNRHDSDESFTQMFSLSDSSRQASLLASSSDGSGRQTALRGQLSRDNSNTIEEEYESRIRGHQIGMSPERARYSRRVPQRHDSDILKDDILISQTTTDTFDSEPSRVEGDRSPVRLQVTSPFSPSTVSREHPLAQRPEEHTAPTITETDYLPWPDDPPYPHPLLSDTNPKRLSPPINPYEVISKALTFETRHSALNASAIILLLRPLVPDDVIDPHQAAAILRQHHNRLMSLKLFVEAALLRNLCVRGWPSGMEFWGDNYTSVFATAQERQRISVAFTCPQCHKPREVGHAAAANGESSGIWNCENCRAAMAPCAVCGHRDMTPSLLAPVPTPVTESLLAKTNASDQNDEPYGDLILSTWWYCPGCSHGGHATCLEGWHAPIPPASSTNMGHPRQPQQQQKDFAASSRPPSPSQTINFSDVNYPETYSDGCCPFDGCGHACLPGRWRNESSTARTEELGRVVRDQTRTVGTTVPGAGVGVSGSAGAGPTTSKDSEQRFSSAADTTAPPAPAPFVASASGGVRGDALEVPQSRAVEHVRELGLAGSGGGGSGGSGYEIGRDKERERERTSSGIFGILGSSPGRASGGSGGLGGSSAETGGTSSGGGVGGGAGRASGERERRKSVKFAGT</sequence>
<feature type="region of interest" description="Disordered" evidence="8">
    <location>
        <begin position="1"/>
        <end position="24"/>
    </location>
</feature>
<evidence type="ECO:0000259" key="9">
    <source>
        <dbReference type="Pfam" id="PF02668"/>
    </source>
</evidence>
<evidence type="ECO:0000256" key="6">
    <source>
        <dbReference type="ARBA" id="ARBA00023002"/>
    </source>
</evidence>
<evidence type="ECO:0000256" key="8">
    <source>
        <dbReference type="SAM" id="MobiDB-lite"/>
    </source>
</evidence>
<dbReference type="InterPro" id="IPR037590">
    <property type="entry name" value="WDR24"/>
</dbReference>
<feature type="compositionally biased region" description="Polar residues" evidence="8">
    <location>
        <begin position="1524"/>
        <end position="1540"/>
    </location>
</feature>
<feature type="region of interest" description="Disordered" evidence="8">
    <location>
        <begin position="777"/>
        <end position="847"/>
    </location>
</feature>
<keyword evidence="6" id="KW-0560">Oxidoreductase</keyword>
<feature type="compositionally biased region" description="Gly residues" evidence="8">
    <location>
        <begin position="1615"/>
        <end position="1624"/>
    </location>
</feature>
<organism evidence="10 11">
    <name type="scientific">Monosporascus ibericus</name>
    <dbReference type="NCBI Taxonomy" id="155417"/>
    <lineage>
        <taxon>Eukaryota</taxon>
        <taxon>Fungi</taxon>
        <taxon>Dikarya</taxon>
        <taxon>Ascomycota</taxon>
        <taxon>Pezizomycotina</taxon>
        <taxon>Sordariomycetes</taxon>
        <taxon>Xylariomycetidae</taxon>
        <taxon>Xylariales</taxon>
        <taxon>Xylariales incertae sedis</taxon>
        <taxon>Monosporascus</taxon>
    </lineage>
</organism>
<feature type="compositionally biased region" description="Basic and acidic residues" evidence="8">
    <location>
        <begin position="1696"/>
        <end position="1707"/>
    </location>
</feature>
<reference evidence="10 11" key="1">
    <citation type="submission" date="2018-06" db="EMBL/GenBank/DDBJ databases">
        <title>Complete Genomes of Monosporascus.</title>
        <authorList>
            <person name="Robinson A.J."/>
            <person name="Natvig D.O."/>
        </authorList>
    </citation>
    <scope>NUCLEOTIDE SEQUENCE [LARGE SCALE GENOMIC DNA]</scope>
    <source>
        <strain evidence="10 11">CBS 110550</strain>
    </source>
</reference>
<dbReference type="GO" id="GO:0005774">
    <property type="term" value="C:vacuolar membrane"/>
    <property type="evidence" value="ECO:0007669"/>
    <property type="project" value="TreeGrafter"/>
</dbReference>
<feature type="compositionally biased region" description="Basic and acidic residues" evidence="8">
    <location>
        <begin position="1267"/>
        <end position="1280"/>
    </location>
</feature>
<evidence type="ECO:0000256" key="2">
    <source>
        <dbReference type="ARBA" id="ARBA00022723"/>
    </source>
</evidence>
<evidence type="ECO:0000256" key="1">
    <source>
        <dbReference type="ARBA" id="ARBA00022574"/>
    </source>
</evidence>
<feature type="region of interest" description="Disordered" evidence="8">
    <location>
        <begin position="1609"/>
        <end position="1649"/>
    </location>
</feature>
<feature type="repeat" description="WD" evidence="7">
    <location>
        <begin position="608"/>
        <end position="649"/>
    </location>
</feature>
<feature type="region of interest" description="Disordered" evidence="8">
    <location>
        <begin position="1679"/>
        <end position="1767"/>
    </location>
</feature>
<feature type="compositionally biased region" description="Polar residues" evidence="8">
    <location>
        <begin position="1256"/>
        <end position="1266"/>
    </location>
</feature>
<keyword evidence="5" id="KW-0862">Zinc</keyword>
<dbReference type="Proteomes" id="UP000293360">
    <property type="component" value="Unassembled WGS sequence"/>
</dbReference>
<dbReference type="SMART" id="SM00320">
    <property type="entry name" value="WD40"/>
    <property type="match status" value="5"/>
</dbReference>
<dbReference type="Pfam" id="PF00400">
    <property type="entry name" value="WD40"/>
    <property type="match status" value="2"/>
</dbReference>
<protein>
    <recommendedName>
        <fullName evidence="9">TauD/TfdA-like domain-containing protein</fullName>
    </recommendedName>
</protein>
<dbReference type="PANTHER" id="PTHR46200">
    <property type="entry name" value="GATOR COMPLEX PROTEIN WDR24"/>
    <property type="match status" value="1"/>
</dbReference>
<feature type="compositionally biased region" description="Polar residues" evidence="8">
    <location>
        <begin position="133"/>
        <end position="144"/>
    </location>
</feature>
<dbReference type="GO" id="GO:0008270">
    <property type="term" value="F:zinc ion binding"/>
    <property type="evidence" value="ECO:0007669"/>
    <property type="project" value="UniProtKB-KW"/>
</dbReference>
<dbReference type="GO" id="GO:0016491">
    <property type="term" value="F:oxidoreductase activity"/>
    <property type="evidence" value="ECO:0007669"/>
    <property type="project" value="UniProtKB-KW"/>
</dbReference>
<dbReference type="STRING" id="155417.A0A4Q4TGN4"/>
<proteinExistence type="predicted"/>
<comment type="caution">
    <text evidence="10">The sequence shown here is derived from an EMBL/GenBank/DDBJ whole genome shotgun (WGS) entry which is preliminary data.</text>
</comment>
<dbReference type="InterPro" id="IPR015943">
    <property type="entry name" value="WD40/YVTN_repeat-like_dom_sf"/>
</dbReference>
<evidence type="ECO:0000256" key="4">
    <source>
        <dbReference type="ARBA" id="ARBA00022771"/>
    </source>
</evidence>
<feature type="region of interest" description="Disordered" evidence="8">
    <location>
        <begin position="961"/>
        <end position="1091"/>
    </location>
</feature>
<feature type="compositionally biased region" description="Gly residues" evidence="8">
    <location>
        <begin position="1682"/>
        <end position="1694"/>
    </location>
</feature>
<feature type="compositionally biased region" description="Gly residues" evidence="8">
    <location>
        <begin position="1739"/>
        <end position="1751"/>
    </location>
</feature>
<dbReference type="EMBL" id="QJNU01000144">
    <property type="protein sequence ID" value="RYP06036.1"/>
    <property type="molecule type" value="Genomic_DNA"/>
</dbReference>
<feature type="compositionally biased region" description="Basic and acidic residues" evidence="8">
    <location>
        <begin position="1070"/>
        <end position="1081"/>
    </location>
</feature>
<feature type="compositionally biased region" description="Polar residues" evidence="8">
    <location>
        <begin position="794"/>
        <end position="810"/>
    </location>
</feature>
<evidence type="ECO:0000313" key="11">
    <source>
        <dbReference type="Proteomes" id="UP000293360"/>
    </source>
</evidence>
<dbReference type="GO" id="GO:1904263">
    <property type="term" value="P:positive regulation of TORC1 signaling"/>
    <property type="evidence" value="ECO:0007669"/>
    <property type="project" value="TreeGrafter"/>
</dbReference>
<dbReference type="SUPFAM" id="SSF51197">
    <property type="entry name" value="Clavaminate synthase-like"/>
    <property type="match status" value="1"/>
</dbReference>